<dbReference type="SMART" id="SM00267">
    <property type="entry name" value="GGDEF"/>
    <property type="match status" value="1"/>
</dbReference>
<feature type="domain" description="EAL" evidence="4">
    <location>
        <begin position="445"/>
        <end position="695"/>
    </location>
</feature>
<comment type="catalytic activity">
    <reaction evidence="1">
        <text>3',3'-c-di-GMP + H2O = 5'-phosphoguanylyl(3'-&gt;5')guanosine + H(+)</text>
        <dbReference type="Rhea" id="RHEA:24902"/>
        <dbReference type="ChEBI" id="CHEBI:15377"/>
        <dbReference type="ChEBI" id="CHEBI:15378"/>
        <dbReference type="ChEBI" id="CHEBI:58754"/>
        <dbReference type="ChEBI" id="CHEBI:58805"/>
        <dbReference type="EC" id="3.1.4.52"/>
    </reaction>
    <physiologicalReaction direction="left-to-right" evidence="1">
        <dbReference type="Rhea" id="RHEA:24903"/>
    </physiologicalReaction>
</comment>
<dbReference type="CDD" id="cd01948">
    <property type="entry name" value="EAL"/>
    <property type="match status" value="1"/>
</dbReference>
<dbReference type="Pfam" id="PF00563">
    <property type="entry name" value="EAL"/>
    <property type="match status" value="1"/>
</dbReference>
<name>A0A931I079_9HYPH</name>
<dbReference type="InterPro" id="IPR029787">
    <property type="entry name" value="Nucleotide_cyclase"/>
</dbReference>
<evidence type="ECO:0000259" key="5">
    <source>
        <dbReference type="PROSITE" id="PS50887"/>
    </source>
</evidence>
<protein>
    <submittedName>
        <fullName evidence="6">EAL domain-containing protein</fullName>
    </submittedName>
</protein>
<evidence type="ECO:0000313" key="7">
    <source>
        <dbReference type="Proteomes" id="UP000631694"/>
    </source>
</evidence>
<dbReference type="EMBL" id="JADZLT010000040">
    <property type="protein sequence ID" value="MBH0236898.1"/>
    <property type="molecule type" value="Genomic_DNA"/>
</dbReference>
<dbReference type="Pfam" id="PF13188">
    <property type="entry name" value="PAS_8"/>
    <property type="match status" value="1"/>
</dbReference>
<evidence type="ECO:0000259" key="3">
    <source>
        <dbReference type="PROSITE" id="PS50112"/>
    </source>
</evidence>
<proteinExistence type="predicted"/>
<accession>A0A931I079</accession>
<dbReference type="Gene3D" id="3.30.450.20">
    <property type="entry name" value="PAS domain"/>
    <property type="match status" value="2"/>
</dbReference>
<feature type="domain" description="GGDEF" evidence="5">
    <location>
        <begin position="303"/>
        <end position="436"/>
    </location>
</feature>
<dbReference type="PANTHER" id="PTHR44757">
    <property type="entry name" value="DIGUANYLATE CYCLASE DGCP"/>
    <property type="match status" value="1"/>
</dbReference>
<dbReference type="GO" id="GO:0071732">
    <property type="term" value="P:cellular response to nitric oxide"/>
    <property type="evidence" value="ECO:0007669"/>
    <property type="project" value="UniProtKB-ARBA"/>
</dbReference>
<dbReference type="PROSITE" id="PS50112">
    <property type="entry name" value="PAS"/>
    <property type="match status" value="1"/>
</dbReference>
<dbReference type="Gene3D" id="3.30.70.270">
    <property type="match status" value="1"/>
</dbReference>
<dbReference type="PROSITE" id="PS50883">
    <property type="entry name" value="EAL"/>
    <property type="match status" value="1"/>
</dbReference>
<dbReference type="InterPro" id="IPR000160">
    <property type="entry name" value="GGDEF_dom"/>
</dbReference>
<comment type="caution">
    <text evidence="6">The sequence shown here is derived from an EMBL/GenBank/DDBJ whole genome shotgun (WGS) entry which is preliminary data.</text>
</comment>
<dbReference type="SMART" id="SM00091">
    <property type="entry name" value="PAS"/>
    <property type="match status" value="2"/>
</dbReference>
<dbReference type="NCBIfam" id="TIGR00229">
    <property type="entry name" value="sensory_box"/>
    <property type="match status" value="1"/>
</dbReference>
<dbReference type="PROSITE" id="PS50887">
    <property type="entry name" value="GGDEF"/>
    <property type="match status" value="1"/>
</dbReference>
<feature type="domain" description="PAS" evidence="3">
    <location>
        <begin position="28"/>
        <end position="64"/>
    </location>
</feature>
<dbReference type="SUPFAM" id="SSF141868">
    <property type="entry name" value="EAL domain-like"/>
    <property type="match status" value="1"/>
</dbReference>
<dbReference type="FunFam" id="3.30.70.270:FF:000001">
    <property type="entry name" value="Diguanylate cyclase domain protein"/>
    <property type="match status" value="1"/>
</dbReference>
<dbReference type="Gene3D" id="3.20.20.450">
    <property type="entry name" value="EAL domain"/>
    <property type="match status" value="1"/>
</dbReference>
<dbReference type="Pfam" id="PF00990">
    <property type="entry name" value="GGDEF"/>
    <property type="match status" value="1"/>
</dbReference>
<dbReference type="SMART" id="SM00052">
    <property type="entry name" value="EAL"/>
    <property type="match status" value="1"/>
</dbReference>
<dbReference type="InterPro" id="IPR000014">
    <property type="entry name" value="PAS"/>
</dbReference>
<dbReference type="Proteomes" id="UP000631694">
    <property type="component" value="Unassembled WGS sequence"/>
</dbReference>
<sequence length="702" mass="77358">MLRRGRQRTGTLDAALRLAAAEQEAQRARDQLRAAIEAMPEGVVFLDEDGRYILWNRQYAEIYAGSADLFKVGELLEDQLRIGVARGQYPEAVGREEEWLARRLALLANPGGRHEQLLADGRWIMIEERRTDDGGTIGIRVDITEMKQREASFRLLFDENPLPMCLVDPESLMVRRANTAACQHYGHDDAAFRTLSLLDLHHPESRWDLFRDAWGTIAADKDRTWRQLRADGSTIEVTAFARQLTYEGAPVVLTAFVDVTERRRSEERMTHMARHDPLTGLPNRLAYGEFIVEAVSRARIAGQHLSVLLIDLDNFKTVNDTLGHSVGDELLQQVASRLRECLGDDCFVARLGGDEFAVLVPVAPGSVADEQIAARLIANLSTTAIVGGHQVAAGASIGIARMPADMDVAEQFLKNADLALYRAKAAGRGTFRHFEPGMDEQLQRRRHLEMDLRQALVRGELSLHYQPLVNLQSGRTSGYEALLRWTHPERGSVPPADFIALAEETGLIGDIGRFVLERACADAAAWPEDTKVAVNLSPAQFRNGGILATVMRALERTGLQPSRLELEITESLLMEKSESALATLRALRALGVGISMDDFGTGYSSLSYLRSFPFTKIKIDKSFIRDLHTSPDSQAIVSAIVSLGRSLKMTVIAEGIEDPADLALLLAEGCVEGQGYLFSVPLPLDQLAPHEGDAADAEDAAA</sequence>
<evidence type="ECO:0000256" key="1">
    <source>
        <dbReference type="ARBA" id="ARBA00051114"/>
    </source>
</evidence>
<dbReference type="PANTHER" id="PTHR44757:SF2">
    <property type="entry name" value="BIOFILM ARCHITECTURE MAINTENANCE PROTEIN MBAA"/>
    <property type="match status" value="1"/>
</dbReference>
<dbReference type="RefSeq" id="WP_197309989.1">
    <property type="nucleotide sequence ID" value="NZ_JADZLT010000040.1"/>
</dbReference>
<dbReference type="Pfam" id="PF12860">
    <property type="entry name" value="PAS_7"/>
    <property type="match status" value="1"/>
</dbReference>
<dbReference type="CDD" id="cd01949">
    <property type="entry name" value="GGDEF"/>
    <property type="match status" value="1"/>
</dbReference>
<dbReference type="InterPro" id="IPR035919">
    <property type="entry name" value="EAL_sf"/>
</dbReference>
<keyword evidence="2" id="KW-0175">Coiled coil</keyword>
<evidence type="ECO:0000259" key="4">
    <source>
        <dbReference type="PROSITE" id="PS50883"/>
    </source>
</evidence>
<dbReference type="InterPro" id="IPR052155">
    <property type="entry name" value="Biofilm_reg_signaling"/>
</dbReference>
<dbReference type="CDD" id="cd00130">
    <property type="entry name" value="PAS"/>
    <property type="match status" value="1"/>
</dbReference>
<organism evidence="6 7">
    <name type="scientific">Methylobrevis albus</name>
    <dbReference type="NCBI Taxonomy" id="2793297"/>
    <lineage>
        <taxon>Bacteria</taxon>
        <taxon>Pseudomonadati</taxon>
        <taxon>Pseudomonadota</taxon>
        <taxon>Alphaproteobacteria</taxon>
        <taxon>Hyphomicrobiales</taxon>
        <taxon>Pleomorphomonadaceae</taxon>
        <taxon>Methylobrevis</taxon>
    </lineage>
</organism>
<dbReference type="InterPro" id="IPR043128">
    <property type="entry name" value="Rev_trsase/Diguanyl_cyclase"/>
</dbReference>
<evidence type="ECO:0000256" key="2">
    <source>
        <dbReference type="SAM" id="Coils"/>
    </source>
</evidence>
<dbReference type="InterPro" id="IPR035965">
    <property type="entry name" value="PAS-like_dom_sf"/>
</dbReference>
<dbReference type="NCBIfam" id="TIGR00254">
    <property type="entry name" value="GGDEF"/>
    <property type="match status" value="1"/>
</dbReference>
<feature type="coiled-coil region" evidence="2">
    <location>
        <begin position="11"/>
        <end position="38"/>
    </location>
</feature>
<reference evidence="6" key="1">
    <citation type="submission" date="2020-12" db="EMBL/GenBank/DDBJ databases">
        <title>Methylobrevis albus sp. nov., isolated from fresh water lack sediment.</title>
        <authorList>
            <person name="Zou Q."/>
        </authorList>
    </citation>
    <scope>NUCLEOTIDE SEQUENCE</scope>
    <source>
        <strain evidence="6">L22</strain>
    </source>
</reference>
<keyword evidence="7" id="KW-1185">Reference proteome</keyword>
<dbReference type="GO" id="GO:0071111">
    <property type="term" value="F:cyclic-guanylate-specific phosphodiesterase activity"/>
    <property type="evidence" value="ECO:0007669"/>
    <property type="project" value="UniProtKB-EC"/>
</dbReference>
<dbReference type="AlphaFoldDB" id="A0A931I079"/>
<dbReference type="InterPro" id="IPR001633">
    <property type="entry name" value="EAL_dom"/>
</dbReference>
<evidence type="ECO:0000313" key="6">
    <source>
        <dbReference type="EMBL" id="MBH0236898.1"/>
    </source>
</evidence>
<dbReference type="SUPFAM" id="SSF55073">
    <property type="entry name" value="Nucleotide cyclase"/>
    <property type="match status" value="1"/>
</dbReference>
<dbReference type="FunFam" id="3.20.20.450:FF:000001">
    <property type="entry name" value="Cyclic di-GMP phosphodiesterase yahA"/>
    <property type="match status" value="1"/>
</dbReference>
<dbReference type="SUPFAM" id="SSF55785">
    <property type="entry name" value="PYP-like sensor domain (PAS domain)"/>
    <property type="match status" value="2"/>
</dbReference>
<gene>
    <name evidence="6" type="ORF">I5731_03595</name>
</gene>